<reference evidence="9 12" key="3">
    <citation type="submission" date="2019-06" db="EMBL/GenBank/DDBJ databases">
        <title>Whole genome shotgun sequence of Brevibacillus reuszeri NBRC 15719.</title>
        <authorList>
            <person name="Hosoyama A."/>
            <person name="Uohara A."/>
            <person name="Ohji S."/>
            <person name="Ichikawa N."/>
        </authorList>
    </citation>
    <scope>NUCLEOTIDE SEQUENCE [LARGE SCALE GENOMIC DNA]</scope>
    <source>
        <strain evidence="9 12">NBRC 15719</strain>
    </source>
</reference>
<evidence type="ECO:0000313" key="10">
    <source>
        <dbReference type="EMBL" id="KNB69732.1"/>
    </source>
</evidence>
<evidence type="ECO:0000256" key="2">
    <source>
        <dbReference type="ARBA" id="ARBA00007998"/>
    </source>
</evidence>
<feature type="transmembrane region" description="Helical" evidence="8">
    <location>
        <begin position="334"/>
        <end position="357"/>
    </location>
</feature>
<dbReference type="GO" id="GO:0016020">
    <property type="term" value="C:membrane"/>
    <property type="evidence" value="ECO:0007669"/>
    <property type="project" value="UniProtKB-SubCell"/>
</dbReference>
<keyword evidence="5 8" id="KW-0812">Transmembrane</keyword>
<keyword evidence="3" id="KW-0813">Transport</keyword>
<comment type="subcellular location">
    <subcellularLocation>
        <location evidence="1">Membrane</location>
        <topology evidence="1">Multi-pass membrane protein</topology>
    </subcellularLocation>
</comment>
<feature type="transmembrane region" description="Helical" evidence="8">
    <location>
        <begin position="305"/>
        <end position="322"/>
    </location>
</feature>
<organism evidence="10 11">
    <name type="scientific">Brevibacillus reuszeri</name>
    <dbReference type="NCBI Taxonomy" id="54915"/>
    <lineage>
        <taxon>Bacteria</taxon>
        <taxon>Bacillati</taxon>
        <taxon>Bacillota</taxon>
        <taxon>Bacilli</taxon>
        <taxon>Bacillales</taxon>
        <taxon>Paenibacillaceae</taxon>
        <taxon>Brevibacillus</taxon>
    </lineage>
</organism>
<dbReference type="Proteomes" id="UP000319578">
    <property type="component" value="Unassembled WGS sequence"/>
</dbReference>
<protein>
    <submittedName>
        <fullName evidence="9">Germination protein</fullName>
    </submittedName>
    <submittedName>
        <fullName evidence="10">Spore gernimation protein</fullName>
    </submittedName>
</protein>
<feature type="transmembrane region" description="Helical" evidence="8">
    <location>
        <begin position="149"/>
        <end position="165"/>
    </location>
</feature>
<keyword evidence="12" id="KW-1185">Reference proteome</keyword>
<feature type="transmembrane region" description="Helical" evidence="8">
    <location>
        <begin position="12"/>
        <end position="30"/>
    </location>
</feature>
<name>A0A0K9YM59_9BACL</name>
<keyword evidence="7 8" id="KW-0472">Membrane</keyword>
<feature type="transmembrane region" description="Helical" evidence="8">
    <location>
        <begin position="185"/>
        <end position="207"/>
    </location>
</feature>
<evidence type="ECO:0000256" key="7">
    <source>
        <dbReference type="ARBA" id="ARBA00023136"/>
    </source>
</evidence>
<dbReference type="AlphaFoldDB" id="A0A0K9YM59"/>
<dbReference type="RefSeq" id="WP_049741763.1">
    <property type="nucleotide sequence ID" value="NZ_BJON01000009.1"/>
</dbReference>
<keyword evidence="6 8" id="KW-1133">Transmembrane helix</keyword>
<dbReference type="EMBL" id="LGIQ01000011">
    <property type="protein sequence ID" value="KNB69732.1"/>
    <property type="molecule type" value="Genomic_DNA"/>
</dbReference>
<reference evidence="10" key="2">
    <citation type="submission" date="2015-07" db="EMBL/GenBank/DDBJ databases">
        <title>MeaNS - Measles Nucleotide Surveillance Program.</title>
        <authorList>
            <person name="Tran T."/>
            <person name="Druce J."/>
        </authorList>
    </citation>
    <scope>NUCLEOTIDE SEQUENCE</scope>
    <source>
        <strain evidence="10">DSM 9887</strain>
    </source>
</reference>
<evidence type="ECO:0000256" key="8">
    <source>
        <dbReference type="SAM" id="Phobius"/>
    </source>
</evidence>
<dbReference type="Proteomes" id="UP000036834">
    <property type="component" value="Unassembled WGS sequence"/>
</dbReference>
<dbReference type="Pfam" id="PF03845">
    <property type="entry name" value="Spore_permease"/>
    <property type="match status" value="1"/>
</dbReference>
<reference evidence="11" key="1">
    <citation type="submission" date="2015-07" db="EMBL/GenBank/DDBJ databases">
        <title>Genome sequencing project for genomic taxonomy and phylogenomics of Bacillus-like bacteria.</title>
        <authorList>
            <person name="Liu B."/>
            <person name="Wang J."/>
            <person name="Zhu Y."/>
            <person name="Liu G."/>
            <person name="Chen Q."/>
            <person name="Chen Z."/>
            <person name="Lan J."/>
            <person name="Che J."/>
            <person name="Ge C."/>
            <person name="Shi H."/>
            <person name="Pan Z."/>
            <person name="Liu X."/>
        </authorList>
    </citation>
    <scope>NUCLEOTIDE SEQUENCE [LARGE SCALE GENOMIC DNA]</scope>
    <source>
        <strain evidence="11">DSM 9887</strain>
    </source>
</reference>
<comment type="caution">
    <text evidence="10">The sequence shown here is derived from an EMBL/GenBank/DDBJ whole genome shotgun (WGS) entry which is preliminary data.</text>
</comment>
<dbReference type="OrthoDB" id="2380120at2"/>
<dbReference type="Gene3D" id="1.20.1740.10">
    <property type="entry name" value="Amino acid/polyamine transporter I"/>
    <property type="match status" value="1"/>
</dbReference>
<feature type="transmembrane region" description="Helical" evidence="8">
    <location>
        <begin position="83"/>
        <end position="115"/>
    </location>
</feature>
<evidence type="ECO:0000256" key="3">
    <source>
        <dbReference type="ARBA" id="ARBA00022448"/>
    </source>
</evidence>
<comment type="similarity">
    <text evidence="2">Belongs to the amino acid-polyamine-organocation (APC) superfamily. Spore germination protein (SGP) (TC 2.A.3.9) family.</text>
</comment>
<dbReference type="STRING" id="54915.ADS79_28195"/>
<dbReference type="PATRIC" id="fig|54915.3.peg.4843"/>
<dbReference type="NCBIfam" id="TIGR00912">
    <property type="entry name" value="2A0309"/>
    <property type="match status" value="1"/>
</dbReference>
<dbReference type="PANTHER" id="PTHR34975:SF2">
    <property type="entry name" value="SPORE GERMINATION PROTEIN A2"/>
    <property type="match status" value="1"/>
</dbReference>
<feature type="transmembrane region" description="Helical" evidence="8">
    <location>
        <begin position="219"/>
        <end position="240"/>
    </location>
</feature>
<sequence>MKKYAHNEITLLQYIFLIHGAQVGIGVLSMPRELAEVANTDGWMSLFLGWILAVVASLLIISIMKRYPDCSITDLFPLLLGKWLGKACVLLVAIYCGLASLAVTGNTVAIVNIWILTQTPGYIVVLLLAIPTFYIVRGGLRIIGRYSELVFYLTLWMPIILMSSFKDTHWLHLLPLFKEGWKPIIMATKTTILSFLGFELAFFLYPFLQKKQYASLGIVIANTLSLGVFLSVTIFSYAFFSPDEISEYTWPTLNLWKVIEYRFLERIDIIFLAFYLMILSTTAIPYVYFTVFSTSQLFGKADHRGHLKVLMPLMVILFWVYTPSFADLKKWTEMWSVAGFSVGYLFPLLACVPIWLLNRQARGRKA</sequence>
<feature type="transmembrane region" description="Helical" evidence="8">
    <location>
        <begin position="121"/>
        <end position="137"/>
    </location>
</feature>
<feature type="transmembrane region" description="Helical" evidence="8">
    <location>
        <begin position="42"/>
        <end position="63"/>
    </location>
</feature>
<dbReference type="GO" id="GO:0009847">
    <property type="term" value="P:spore germination"/>
    <property type="evidence" value="ECO:0007669"/>
    <property type="project" value="InterPro"/>
</dbReference>
<feature type="transmembrane region" description="Helical" evidence="8">
    <location>
        <begin position="269"/>
        <end position="293"/>
    </location>
</feature>
<accession>A0A0K9YM59</accession>
<dbReference type="PANTHER" id="PTHR34975">
    <property type="entry name" value="SPORE GERMINATION PROTEIN A2"/>
    <property type="match status" value="1"/>
</dbReference>
<evidence type="ECO:0000256" key="1">
    <source>
        <dbReference type="ARBA" id="ARBA00004141"/>
    </source>
</evidence>
<evidence type="ECO:0000256" key="5">
    <source>
        <dbReference type="ARBA" id="ARBA00022692"/>
    </source>
</evidence>
<evidence type="ECO:0000313" key="12">
    <source>
        <dbReference type="Proteomes" id="UP000319578"/>
    </source>
</evidence>
<evidence type="ECO:0000256" key="6">
    <source>
        <dbReference type="ARBA" id="ARBA00022989"/>
    </source>
</evidence>
<gene>
    <name evidence="9" type="primary">gerIB_2</name>
    <name evidence="10" type="ORF">ADS79_28195</name>
    <name evidence="9" type="ORF">BRE01_26370</name>
</gene>
<keyword evidence="4" id="KW-0309">Germination</keyword>
<evidence type="ECO:0000313" key="9">
    <source>
        <dbReference type="EMBL" id="GED68935.1"/>
    </source>
</evidence>
<dbReference type="InterPro" id="IPR004761">
    <property type="entry name" value="Spore_GerAB"/>
</dbReference>
<evidence type="ECO:0000256" key="4">
    <source>
        <dbReference type="ARBA" id="ARBA00022544"/>
    </source>
</evidence>
<dbReference type="EMBL" id="BJON01000009">
    <property type="protein sequence ID" value="GED68935.1"/>
    <property type="molecule type" value="Genomic_DNA"/>
</dbReference>
<proteinExistence type="inferred from homology"/>
<evidence type="ECO:0000313" key="11">
    <source>
        <dbReference type="Proteomes" id="UP000036834"/>
    </source>
</evidence>